<name>K9YM08_CYASC</name>
<accession>K9YM08</accession>
<dbReference type="PANTHER" id="PTHR33471:SF7">
    <property type="entry name" value="ATP-DEPENDENT ZINC METALLOPROTEASE-RELATED"/>
    <property type="match status" value="1"/>
</dbReference>
<dbReference type="InterPro" id="IPR037219">
    <property type="entry name" value="Peptidase_M41-like"/>
</dbReference>
<dbReference type="GO" id="GO:0004176">
    <property type="term" value="F:ATP-dependent peptidase activity"/>
    <property type="evidence" value="ECO:0007669"/>
    <property type="project" value="InterPro"/>
</dbReference>
<dbReference type="SUPFAM" id="SSF140990">
    <property type="entry name" value="FtsH protease domain-like"/>
    <property type="match status" value="1"/>
</dbReference>
<dbReference type="PANTHER" id="PTHR33471">
    <property type="entry name" value="ATP-DEPENDENT ZINC METALLOPROTEASE-RELATED"/>
    <property type="match status" value="1"/>
</dbReference>
<dbReference type="KEGG" id="csn:Cyast_1556"/>
<keyword evidence="1" id="KW-0812">Transmembrane</keyword>
<dbReference type="STRING" id="292563.Cyast_1556"/>
<organism evidence="2 3">
    <name type="scientific">Cyanobacterium stanieri (strain ATCC 29140 / PCC 7202)</name>
    <dbReference type="NCBI Taxonomy" id="292563"/>
    <lineage>
        <taxon>Bacteria</taxon>
        <taxon>Bacillati</taxon>
        <taxon>Cyanobacteriota</taxon>
        <taxon>Cyanophyceae</taxon>
        <taxon>Oscillatoriophycideae</taxon>
        <taxon>Chroococcales</taxon>
        <taxon>Geminocystaceae</taxon>
        <taxon>Cyanobacterium</taxon>
    </lineage>
</organism>
<keyword evidence="1" id="KW-0472">Membrane</keyword>
<dbReference type="BioCyc" id="CSTA292563:G1353-1566-MONOMER"/>
<dbReference type="PATRIC" id="fig|292563.3.peg.1625"/>
<evidence type="ECO:0000256" key="1">
    <source>
        <dbReference type="SAM" id="Phobius"/>
    </source>
</evidence>
<evidence type="ECO:0000313" key="2">
    <source>
        <dbReference type="EMBL" id="AFZ47517.1"/>
    </source>
</evidence>
<keyword evidence="1" id="KW-1133">Transmembrane helix</keyword>
<evidence type="ECO:0008006" key="4">
    <source>
        <dbReference type="Google" id="ProtNLM"/>
    </source>
</evidence>
<feature type="transmembrane region" description="Helical" evidence="1">
    <location>
        <begin position="7"/>
        <end position="26"/>
    </location>
</feature>
<keyword evidence="3" id="KW-1185">Reference proteome</keyword>
<dbReference type="eggNOG" id="COG0465">
    <property type="taxonomic scope" value="Bacteria"/>
</dbReference>
<dbReference type="GO" id="GO:0005524">
    <property type="term" value="F:ATP binding"/>
    <property type="evidence" value="ECO:0007669"/>
    <property type="project" value="InterPro"/>
</dbReference>
<evidence type="ECO:0000313" key="3">
    <source>
        <dbReference type="Proteomes" id="UP000010483"/>
    </source>
</evidence>
<dbReference type="GO" id="GO:0004222">
    <property type="term" value="F:metalloendopeptidase activity"/>
    <property type="evidence" value="ECO:0007669"/>
    <property type="project" value="InterPro"/>
</dbReference>
<dbReference type="Gene3D" id="1.20.58.760">
    <property type="entry name" value="Peptidase M41"/>
    <property type="match status" value="1"/>
</dbReference>
<sequence>MQETGLNILAISIFTITLSVLLGPLFNLSPYIPAGATFILLSLITVDTLNWQNKGVNLLINIFASSEQKERVIYHEAGHFLTAHLFNIPIQGYTLTAWETLKQRNGGIGGVIFDTQFLEKKGQDIREFNLMLERFGVVLMGGIAAEKLQYKNSEGGQEDLIKFGEIYAPITLTSSNLEMRKRLAILQATTMIETHKETYLKLVEFMRQRKSVAECQALIEENLMVS</sequence>
<proteinExistence type="predicted"/>
<protein>
    <recommendedName>
        <fullName evidence="4">ATP-dependent Zn protease</fullName>
    </recommendedName>
</protein>
<dbReference type="EMBL" id="CP003940">
    <property type="protein sequence ID" value="AFZ47517.1"/>
    <property type="molecule type" value="Genomic_DNA"/>
</dbReference>
<dbReference type="HOGENOM" id="CLU_053953_3_1_3"/>
<gene>
    <name evidence="2" type="ordered locus">Cyast_1556</name>
</gene>
<dbReference type="Proteomes" id="UP000010483">
    <property type="component" value="Chromosome"/>
</dbReference>
<dbReference type="GO" id="GO:0006508">
    <property type="term" value="P:proteolysis"/>
    <property type="evidence" value="ECO:0007669"/>
    <property type="project" value="InterPro"/>
</dbReference>
<dbReference type="AlphaFoldDB" id="K9YM08"/>
<reference evidence="3" key="1">
    <citation type="journal article" date="2013" name="Proc. Natl. Acad. Sci. U.S.A.">
        <title>Improving the coverage of the cyanobacterial phylum using diversity-driven genome sequencing.</title>
        <authorList>
            <person name="Shih P.M."/>
            <person name="Wu D."/>
            <person name="Latifi A."/>
            <person name="Axen S.D."/>
            <person name="Fewer D.P."/>
            <person name="Talla E."/>
            <person name="Calteau A."/>
            <person name="Cai F."/>
            <person name="Tandeau de Marsac N."/>
            <person name="Rippka R."/>
            <person name="Herdman M."/>
            <person name="Sivonen K."/>
            <person name="Coursin T."/>
            <person name="Laurent T."/>
            <person name="Goodwin L."/>
            <person name="Nolan M."/>
            <person name="Davenport K.W."/>
            <person name="Han C.S."/>
            <person name="Rubin E.M."/>
            <person name="Eisen J.A."/>
            <person name="Woyke T."/>
            <person name="Gugger M."/>
            <person name="Kerfeld C.A."/>
        </authorList>
    </citation>
    <scope>NUCLEOTIDE SEQUENCE [LARGE SCALE GENOMIC DNA]</scope>
    <source>
        <strain evidence="3">ATCC 29140 / PCC 7202</strain>
    </source>
</reference>